<accession>A0A514TRW2</accession>
<keyword evidence="6" id="KW-0235">DNA replication</keyword>
<protein>
    <recommendedName>
        <fullName evidence="2">Replication-associated protein</fullName>
    </recommendedName>
</protein>
<evidence type="ECO:0000256" key="13">
    <source>
        <dbReference type="ARBA" id="ARBA00023125"/>
    </source>
</evidence>
<keyword evidence="18" id="KW-1185">Reference proteome</keyword>
<keyword evidence="10" id="KW-0255">Endonuclease</keyword>
<dbReference type="Pfam" id="PF00799">
    <property type="entry name" value="Gemini_AL1"/>
    <property type="match status" value="1"/>
</dbReference>
<dbReference type="GO" id="GO:0005198">
    <property type="term" value="F:structural molecule activity"/>
    <property type="evidence" value="ECO:0007669"/>
    <property type="project" value="InterPro"/>
</dbReference>
<dbReference type="InterPro" id="IPR001191">
    <property type="entry name" value="Gemini_AL1_REP"/>
</dbReference>
<dbReference type="InterPro" id="IPR027417">
    <property type="entry name" value="P-loop_NTPase"/>
</dbReference>
<evidence type="ECO:0000256" key="8">
    <source>
        <dbReference type="ARBA" id="ARBA00022723"/>
    </source>
</evidence>
<feature type="active site" description="For DNA cleavage activity" evidence="14">
    <location>
        <position position="89"/>
    </location>
</feature>
<evidence type="ECO:0000256" key="10">
    <source>
        <dbReference type="ARBA" id="ARBA00022759"/>
    </source>
</evidence>
<dbReference type="SUPFAM" id="SSF52540">
    <property type="entry name" value="P-loop containing nucleoside triphosphate hydrolases"/>
    <property type="match status" value="1"/>
</dbReference>
<dbReference type="GO" id="GO:0042025">
    <property type="term" value="C:host cell nucleus"/>
    <property type="evidence" value="ECO:0007669"/>
    <property type="project" value="UniProtKB-SubCell"/>
</dbReference>
<name>A0A514TRW2_9VIRU</name>
<dbReference type="PROSITE" id="PS52020">
    <property type="entry name" value="CRESS_DNA_REP"/>
    <property type="match status" value="1"/>
</dbReference>
<dbReference type="GO" id="GO:0016787">
    <property type="term" value="F:hydrolase activity"/>
    <property type="evidence" value="ECO:0007669"/>
    <property type="project" value="UniProtKB-KW"/>
</dbReference>
<keyword evidence="3" id="KW-1048">Host nucleus</keyword>
<dbReference type="GO" id="GO:0003677">
    <property type="term" value="F:DNA binding"/>
    <property type="evidence" value="ECO:0007669"/>
    <property type="project" value="UniProtKB-KW"/>
</dbReference>
<gene>
    <name evidence="17" type="primary">rep</name>
</gene>
<evidence type="ECO:0000256" key="2">
    <source>
        <dbReference type="ARBA" id="ARBA00014531"/>
    </source>
</evidence>
<feature type="domain" description="CRESS-DNA virus Rep endonuclease" evidence="16">
    <location>
        <begin position="4"/>
        <end position="103"/>
    </location>
</feature>
<keyword evidence="7" id="KW-0540">Nuclease</keyword>
<evidence type="ECO:0000256" key="7">
    <source>
        <dbReference type="ARBA" id="ARBA00022722"/>
    </source>
</evidence>
<dbReference type="InterPro" id="IPR049912">
    <property type="entry name" value="CRESS_DNA_REP"/>
</dbReference>
<evidence type="ECO:0000256" key="6">
    <source>
        <dbReference type="ARBA" id="ARBA00022705"/>
    </source>
</evidence>
<reference evidence="17" key="1">
    <citation type="submission" date="2019-02" db="EMBL/GenBank/DDBJ databases">
        <title>Diverse ssDNA viruses associated with capybara (Hydrochoerus hydrochaeris) in Brazil.</title>
        <authorList>
            <person name="Fontenele R.S."/>
            <person name="Lamas N.S."/>
            <person name="Lacorte C."/>
            <person name="Varsani A."/>
            <person name="Ribeiro S.G."/>
        </authorList>
    </citation>
    <scope>NUCLEOTIDE SEQUENCE</scope>
    <source>
        <strain evidence="17">Cap1_98</strain>
    </source>
</reference>
<evidence type="ECO:0000256" key="14">
    <source>
        <dbReference type="PIRSR" id="PIRSR601191-1"/>
    </source>
</evidence>
<dbReference type="GO" id="GO:0016779">
    <property type="term" value="F:nucleotidyltransferase activity"/>
    <property type="evidence" value="ECO:0007669"/>
    <property type="project" value="UniProtKB-KW"/>
</dbReference>
<feature type="binding site" evidence="15">
    <location>
        <position position="52"/>
    </location>
    <ligand>
        <name>a divalent metal cation</name>
        <dbReference type="ChEBI" id="CHEBI:60240"/>
    </ligand>
</feature>
<evidence type="ECO:0000256" key="1">
    <source>
        <dbReference type="ARBA" id="ARBA00004147"/>
    </source>
</evidence>
<dbReference type="Gene3D" id="3.40.1310.20">
    <property type="match status" value="1"/>
</dbReference>
<organism evidence="17 18">
    <name type="scientific">Capybara virus 11_cap1_98</name>
    <dbReference type="NCBI Taxonomy" id="2585038"/>
    <lineage>
        <taxon>Viruses</taxon>
        <taxon>Monodnaviria</taxon>
        <taxon>Shotokuvirae</taxon>
        <taxon>Cressdnaviricota</taxon>
        <taxon>Repensiviricetes</taxon>
        <taxon>Geplafuvirales</taxon>
        <taxon>Geplanaviridae</taxon>
        <taxon>Wingardivirus</taxon>
        <taxon>Wingardivirus capibaris</taxon>
    </lineage>
</organism>
<evidence type="ECO:0000256" key="15">
    <source>
        <dbReference type="PIRSR" id="PIRSR601191-2"/>
    </source>
</evidence>
<dbReference type="PRINTS" id="PR00227">
    <property type="entry name" value="GEMCOATAL1"/>
</dbReference>
<keyword evidence="13" id="KW-0238">DNA-binding</keyword>
<keyword evidence="12" id="KW-0190">Covalent protein-DNA linkage</keyword>
<keyword evidence="5" id="KW-0548">Nucleotidyltransferase</keyword>
<keyword evidence="4" id="KW-0808">Transferase</keyword>
<evidence type="ECO:0000313" key="17">
    <source>
        <dbReference type="EMBL" id="QDJ95229.1"/>
    </source>
</evidence>
<keyword evidence="8 15" id="KW-0479">Metal-binding</keyword>
<feature type="binding site" evidence="15">
    <location>
        <position position="42"/>
    </location>
    <ligand>
        <name>a divalent metal cation</name>
        <dbReference type="ChEBI" id="CHEBI:60240"/>
    </ligand>
</feature>
<dbReference type="SUPFAM" id="SSF55464">
    <property type="entry name" value="Origin of replication-binding domain, RBD-like"/>
    <property type="match status" value="1"/>
</dbReference>
<comment type="cofactor">
    <cofactor evidence="15">
        <name>Mg(2+)</name>
        <dbReference type="ChEBI" id="CHEBI:18420"/>
    </cofactor>
    <cofactor evidence="15">
        <name>Mn(2+)</name>
        <dbReference type="ChEBI" id="CHEBI:29035"/>
    </cofactor>
    <text evidence="15">Divalent metal cations, possibly Mg(2+) or Mn(2+).</text>
</comment>
<feature type="binding site" evidence="15">
    <location>
        <position position="50"/>
    </location>
    <ligand>
        <name>a divalent metal cation</name>
        <dbReference type="ChEBI" id="CHEBI:60240"/>
    </ligand>
</feature>
<evidence type="ECO:0000256" key="11">
    <source>
        <dbReference type="ARBA" id="ARBA00022801"/>
    </source>
</evidence>
<dbReference type="GO" id="GO:0000166">
    <property type="term" value="F:nucleotide binding"/>
    <property type="evidence" value="ECO:0007669"/>
    <property type="project" value="UniProtKB-KW"/>
</dbReference>
<dbReference type="EMBL" id="MK570173">
    <property type="protein sequence ID" value="QDJ95229.1"/>
    <property type="molecule type" value="Genomic_DNA"/>
</dbReference>
<feature type="binding site" evidence="15">
    <location>
        <position position="93"/>
    </location>
    <ligand>
        <name>a divalent metal cation</name>
        <dbReference type="ChEBI" id="CHEBI:60240"/>
    </ligand>
</feature>
<evidence type="ECO:0000256" key="9">
    <source>
        <dbReference type="ARBA" id="ARBA00022741"/>
    </source>
</evidence>
<dbReference type="GO" id="GO:0046872">
    <property type="term" value="F:metal ion binding"/>
    <property type="evidence" value="ECO:0007669"/>
    <property type="project" value="UniProtKB-KW"/>
</dbReference>
<evidence type="ECO:0000256" key="5">
    <source>
        <dbReference type="ARBA" id="ARBA00022695"/>
    </source>
</evidence>
<proteinExistence type="predicted"/>
<dbReference type="Proteomes" id="UP001228277">
    <property type="component" value="Segment"/>
</dbReference>
<evidence type="ECO:0000256" key="4">
    <source>
        <dbReference type="ARBA" id="ARBA00022679"/>
    </source>
</evidence>
<evidence type="ECO:0000313" key="18">
    <source>
        <dbReference type="Proteomes" id="UP001228277"/>
    </source>
</evidence>
<sequence length="283" mass="33130">MPSPFNGKRFFLTYPRCDQSKESLLTFLRTKGTIKSFTIGRELHEDGFPHLHAFVEFFSHKRGPTRWLDFEGHHPNVQSPRNPIACRNYCKKDGDFIENEGEEIRGDEVWADDFEDEESWFRHCVAKKIPFQYARYFWDKKNETDTLLENDYPGQVHQALENFIYEDWSRSLILKGPSGCGKTTWAKRNVPKPALFVSHVDQLKGFKKGYHKGIVFDDMDFNHWNRNAQIHLVDNENSRAIHCRYAVAHIPAGTAKIFTCNVTPFLVDDEAIRRRVIIRNVHV</sequence>
<evidence type="ECO:0000256" key="3">
    <source>
        <dbReference type="ARBA" id="ARBA00022562"/>
    </source>
</evidence>
<dbReference type="GO" id="GO:0004519">
    <property type="term" value="F:endonuclease activity"/>
    <property type="evidence" value="ECO:0007669"/>
    <property type="project" value="UniProtKB-KW"/>
</dbReference>
<comment type="subcellular location">
    <subcellularLocation>
        <location evidence="1">Host nucleus</location>
    </subcellularLocation>
</comment>
<keyword evidence="9" id="KW-0547">Nucleotide-binding</keyword>
<evidence type="ECO:0000259" key="16">
    <source>
        <dbReference type="PROSITE" id="PS52020"/>
    </source>
</evidence>
<dbReference type="GO" id="GO:0006260">
    <property type="term" value="P:DNA replication"/>
    <property type="evidence" value="ECO:0007669"/>
    <property type="project" value="UniProtKB-KW"/>
</dbReference>
<keyword evidence="11" id="KW-0378">Hydrolase</keyword>
<evidence type="ECO:0000256" key="12">
    <source>
        <dbReference type="ARBA" id="ARBA00023124"/>
    </source>
</evidence>